<proteinExistence type="predicted"/>
<feature type="transmembrane region" description="Helical" evidence="1">
    <location>
        <begin position="12"/>
        <end position="38"/>
    </location>
</feature>
<keyword evidence="1" id="KW-0812">Transmembrane</keyword>
<keyword evidence="3" id="KW-1185">Reference proteome</keyword>
<name>A0A495RJL2_9GAMM</name>
<feature type="transmembrane region" description="Helical" evidence="1">
    <location>
        <begin position="58"/>
        <end position="79"/>
    </location>
</feature>
<feature type="transmembrane region" description="Helical" evidence="1">
    <location>
        <begin position="156"/>
        <end position="177"/>
    </location>
</feature>
<dbReference type="Proteomes" id="UP000278542">
    <property type="component" value="Unassembled WGS sequence"/>
</dbReference>
<feature type="transmembrane region" description="Helical" evidence="1">
    <location>
        <begin position="123"/>
        <end position="144"/>
    </location>
</feature>
<accession>A0A495RJL2</accession>
<comment type="caution">
    <text evidence="2">The sequence shown here is derived from an EMBL/GenBank/DDBJ whole genome shotgun (WGS) entry which is preliminary data.</text>
</comment>
<dbReference type="AlphaFoldDB" id="A0A495RJL2"/>
<keyword evidence="1" id="KW-0472">Membrane</keyword>
<sequence length="182" mass="20814">MTLILSKLNPLIVVILSILGIALVVSLPLSTILMWLFTALHLSALSHNLVLITTIEDYIKATAIFIILMIMLFHLYQNYKRHVNRFLKKHFLIIKGFGILYVAILAIVPVLKSSLQQYGQLSPYHHLFIYLTIVIVFFCVFISSFDENIMGKQFRLSEIFVCLFLCMMGLALFFFLMGTSSS</sequence>
<evidence type="ECO:0000256" key="1">
    <source>
        <dbReference type="SAM" id="Phobius"/>
    </source>
</evidence>
<feature type="transmembrane region" description="Helical" evidence="1">
    <location>
        <begin position="91"/>
        <end position="111"/>
    </location>
</feature>
<reference evidence="2 3" key="1">
    <citation type="submission" date="2018-10" db="EMBL/GenBank/DDBJ databases">
        <title>Genomic Encyclopedia of Type Strains, Phase IV (KMG-IV): sequencing the most valuable type-strain genomes for metagenomic binning, comparative biology and taxonomic classification.</title>
        <authorList>
            <person name="Goeker M."/>
        </authorList>
    </citation>
    <scope>NUCLEOTIDE SEQUENCE [LARGE SCALE GENOMIC DNA]</scope>
    <source>
        <strain evidence="2 3">DSM 22228</strain>
    </source>
</reference>
<dbReference type="RefSeq" id="WP_121144386.1">
    <property type="nucleotide sequence ID" value="NZ_RBWY01000001.1"/>
</dbReference>
<protein>
    <submittedName>
        <fullName evidence="2">Uncharacterized protein</fullName>
    </submittedName>
</protein>
<evidence type="ECO:0000313" key="3">
    <source>
        <dbReference type="Proteomes" id="UP000278542"/>
    </source>
</evidence>
<keyword evidence="1" id="KW-1133">Transmembrane helix</keyword>
<gene>
    <name evidence="2" type="ORF">DES39_0728</name>
</gene>
<organism evidence="2 3">
    <name type="scientific">Orbus hercynius</name>
    <dbReference type="NCBI Taxonomy" id="593135"/>
    <lineage>
        <taxon>Bacteria</taxon>
        <taxon>Pseudomonadati</taxon>
        <taxon>Pseudomonadota</taxon>
        <taxon>Gammaproteobacteria</taxon>
        <taxon>Orbales</taxon>
        <taxon>Orbaceae</taxon>
        <taxon>Orbus</taxon>
    </lineage>
</organism>
<dbReference type="EMBL" id="RBWY01000001">
    <property type="protein sequence ID" value="RKS87494.1"/>
    <property type="molecule type" value="Genomic_DNA"/>
</dbReference>
<evidence type="ECO:0000313" key="2">
    <source>
        <dbReference type="EMBL" id="RKS87494.1"/>
    </source>
</evidence>